<evidence type="ECO:0000256" key="2">
    <source>
        <dbReference type="ARBA" id="ARBA00022737"/>
    </source>
</evidence>
<protein>
    <recommendedName>
        <fullName evidence="6">Galactose oxidase</fullName>
    </recommendedName>
</protein>
<evidence type="ECO:0000256" key="1">
    <source>
        <dbReference type="ARBA" id="ARBA00022441"/>
    </source>
</evidence>
<evidence type="ECO:0008006" key="6">
    <source>
        <dbReference type="Google" id="ProtNLM"/>
    </source>
</evidence>
<name>A0A4S4MSY2_9APHY</name>
<evidence type="ECO:0000313" key="4">
    <source>
        <dbReference type="EMBL" id="THH29312.1"/>
    </source>
</evidence>
<dbReference type="Gene3D" id="2.120.10.80">
    <property type="entry name" value="Kelch-type beta propeller"/>
    <property type="match status" value="2"/>
</dbReference>
<feature type="compositionally biased region" description="Polar residues" evidence="3">
    <location>
        <begin position="87"/>
        <end position="97"/>
    </location>
</feature>
<dbReference type="Proteomes" id="UP000308730">
    <property type="component" value="Unassembled WGS sequence"/>
</dbReference>
<proteinExistence type="predicted"/>
<keyword evidence="5" id="KW-1185">Reference proteome</keyword>
<reference evidence="4 5" key="1">
    <citation type="submission" date="2019-02" db="EMBL/GenBank/DDBJ databases">
        <title>Genome sequencing of the rare red list fungi Antrodiella citrinella (Flaviporus citrinellus).</title>
        <authorList>
            <person name="Buettner E."/>
            <person name="Kellner H."/>
        </authorList>
    </citation>
    <scope>NUCLEOTIDE SEQUENCE [LARGE SCALE GENOMIC DNA]</scope>
    <source>
        <strain evidence="4 5">DSM 108506</strain>
    </source>
</reference>
<keyword evidence="2" id="KW-0677">Repeat</keyword>
<sequence>MPSSAVGGLDSPRFTALGDVPEDIIVSTSGGRSSPHPNSLYIHPSMTRCFHVQPCQRCISLPPPDRTTQSLYPAHIFSELPGPSIRLWSNDTHSGRQSRQRLRDSPDPAEDTIKITHGIDPGAVDARRRERGEEQQQATSARGGQQGRPADKGQGVPVDAAEGHSACAGDVMHWSRAPVYGVTAGERDEGAQYDFDRQYRKTMQWSHPDMYGDIPPPCRAHTATLVDRRLVFFGGGEGPVYRNDVYILDTITRRWQQPRLPKDSKLPPPRRAHTAVFYRNRVYIFGGGNGTQALNDLWTLDVGVSVEKMKWEELETKGRKPTARGYHTANLVGNVMVIMGGSDGRECFSDIWCLNLDSLVWSEVRLDVVHRRLSHSATQVGSYLFIWGGHDGTQYTSDLLLFNLVALAFESRTVAGKPPVPRGYHTSLIADSRLFIFGGFNALEVFEDVHILDLAGAAYLPQVTSFKIDVD</sequence>
<evidence type="ECO:0000256" key="3">
    <source>
        <dbReference type="SAM" id="MobiDB-lite"/>
    </source>
</evidence>
<dbReference type="OrthoDB" id="10251809at2759"/>
<dbReference type="Pfam" id="PF24681">
    <property type="entry name" value="Kelch_KLHDC2_KLHL20_DRC7"/>
    <property type="match status" value="2"/>
</dbReference>
<dbReference type="EMBL" id="SGPM01000130">
    <property type="protein sequence ID" value="THH29312.1"/>
    <property type="molecule type" value="Genomic_DNA"/>
</dbReference>
<comment type="caution">
    <text evidence="4">The sequence shown here is derived from an EMBL/GenBank/DDBJ whole genome shotgun (WGS) entry which is preliminary data.</text>
</comment>
<evidence type="ECO:0000313" key="5">
    <source>
        <dbReference type="Proteomes" id="UP000308730"/>
    </source>
</evidence>
<organism evidence="4 5">
    <name type="scientific">Antrodiella citrinella</name>
    <dbReference type="NCBI Taxonomy" id="2447956"/>
    <lineage>
        <taxon>Eukaryota</taxon>
        <taxon>Fungi</taxon>
        <taxon>Dikarya</taxon>
        <taxon>Basidiomycota</taxon>
        <taxon>Agaricomycotina</taxon>
        <taxon>Agaricomycetes</taxon>
        <taxon>Polyporales</taxon>
        <taxon>Steccherinaceae</taxon>
        <taxon>Antrodiella</taxon>
    </lineage>
</organism>
<keyword evidence="1" id="KW-0880">Kelch repeat</keyword>
<dbReference type="InterPro" id="IPR015915">
    <property type="entry name" value="Kelch-typ_b-propeller"/>
</dbReference>
<dbReference type="PANTHER" id="PTHR46093">
    <property type="entry name" value="ACYL-COA-BINDING DOMAIN-CONTAINING PROTEIN 5"/>
    <property type="match status" value="1"/>
</dbReference>
<dbReference type="SUPFAM" id="SSF117281">
    <property type="entry name" value="Kelch motif"/>
    <property type="match status" value="1"/>
</dbReference>
<accession>A0A4S4MSY2</accession>
<feature type="region of interest" description="Disordered" evidence="3">
    <location>
        <begin position="83"/>
        <end position="161"/>
    </location>
</feature>
<feature type="compositionally biased region" description="Basic and acidic residues" evidence="3">
    <location>
        <begin position="101"/>
        <end position="114"/>
    </location>
</feature>
<feature type="compositionally biased region" description="Basic and acidic residues" evidence="3">
    <location>
        <begin position="125"/>
        <end position="134"/>
    </location>
</feature>
<dbReference type="PANTHER" id="PTHR46093:SF18">
    <property type="entry name" value="FIBRONECTIN TYPE-III DOMAIN-CONTAINING PROTEIN"/>
    <property type="match status" value="1"/>
</dbReference>
<gene>
    <name evidence="4" type="ORF">EUX98_g4880</name>
</gene>
<dbReference type="AlphaFoldDB" id="A0A4S4MSY2"/>